<dbReference type="AlphaFoldDB" id="A0A1I8HZX5"/>
<evidence type="ECO:0000259" key="10">
    <source>
        <dbReference type="Pfam" id="PF23414"/>
    </source>
</evidence>
<dbReference type="PANTHER" id="PTHR13720:SF50">
    <property type="entry name" value="ECHINODERM MICROTUBULE-ASSOCIATED PROTEIN-LIKE 2"/>
    <property type="match status" value="1"/>
</dbReference>
<dbReference type="PANTHER" id="PTHR13720">
    <property type="entry name" value="WD-40 REPEAT PROTEIN"/>
    <property type="match status" value="1"/>
</dbReference>
<evidence type="ECO:0000256" key="7">
    <source>
        <dbReference type="ARBA" id="ARBA00023212"/>
    </source>
</evidence>
<dbReference type="GO" id="GO:0000226">
    <property type="term" value="P:microtubule cytoskeleton organization"/>
    <property type="evidence" value="ECO:0007669"/>
    <property type="project" value="TreeGrafter"/>
</dbReference>
<dbReference type="InterPro" id="IPR015943">
    <property type="entry name" value="WD40/YVTN_repeat-like_dom_sf"/>
</dbReference>
<keyword evidence="3" id="KW-0963">Cytoplasm</keyword>
<sequence>MANLEIQDETHAALHLGRSRVVLDISSAYAGSFDPTKSQEAPDRQLQLEWGSDCRNNLIYLESSGELVYFMAAVVVLHDVNGGTQRHYTEHTDDVHCIAVHPDRNTLATGQSSGHRKVQGKAHIRVWSADTLQTLHVIGEQDFQRAVCCVAFSSYDKGGLLCAVDEANDHHLSVWDWKAEKRLCQAKASKEPIMDVEFNPQEPNAIVSCGRGQISFWTIDDARNLEAKRGTFKQRDMWPVFPCFKQSMNGGSACSAPNSNPKNWRYPLDKEAPKYILGLAFSPKGFLVSGDSSGNILIWDKGRNKITRELSGAHSDAVFSLTFLRDGRLVSGGRAGRLVLWDDSCQRKLMDTEVPMAYGAVRCIVQGKGERLFLETIKNCVLEGSFSDGFSPISVGHRDELWGLAVDASGRFLTCGDDRLVALRDPETHKTLWEAQVKQGAHCCSMSPDGNLAIVGSQTGHYIVLDAANSGAVLQTKKISREQIEDIKFSPDGQHVALASRNNKIYIYRVSSNNGQLDLVAKCQGHTSFVTHIDWSADGTLLRSNSGDYELLYWKMPDGQREFDDSVTRDAKWQTGTCCLSFEVAGIWRDANDGTDVNAVCVDAGGTLCAVGDDFGWVNLYSYPCPVAAPDRRQGGGHSSHVTNVAFTPDGKRLISCGGRDMAVMQWLLV</sequence>
<keyword evidence="4 8" id="KW-0853">WD repeat</keyword>
<protein>
    <submittedName>
        <fullName evidence="12">HELP domain-containing protein</fullName>
    </submittedName>
</protein>
<evidence type="ECO:0000256" key="8">
    <source>
        <dbReference type="PROSITE-ProRule" id="PRU00221"/>
    </source>
</evidence>
<dbReference type="GO" id="GO:0008017">
    <property type="term" value="F:microtubule binding"/>
    <property type="evidence" value="ECO:0007669"/>
    <property type="project" value="TreeGrafter"/>
</dbReference>
<dbReference type="PROSITE" id="PS50294">
    <property type="entry name" value="WD_REPEATS_REGION"/>
    <property type="match status" value="1"/>
</dbReference>
<dbReference type="Gene3D" id="2.130.10.10">
    <property type="entry name" value="YVTN repeat-like/Quinoprotein amine dehydrogenase"/>
    <property type="match status" value="2"/>
</dbReference>
<dbReference type="InterPro" id="IPR036322">
    <property type="entry name" value="WD40_repeat_dom_sf"/>
</dbReference>
<dbReference type="SMART" id="SM00320">
    <property type="entry name" value="WD40"/>
    <property type="match status" value="11"/>
</dbReference>
<evidence type="ECO:0000256" key="4">
    <source>
        <dbReference type="ARBA" id="ARBA00022574"/>
    </source>
</evidence>
<dbReference type="GO" id="GO:0005874">
    <property type="term" value="C:microtubule"/>
    <property type="evidence" value="ECO:0007669"/>
    <property type="project" value="UniProtKB-KW"/>
</dbReference>
<evidence type="ECO:0000256" key="1">
    <source>
        <dbReference type="ARBA" id="ARBA00004245"/>
    </source>
</evidence>
<dbReference type="Pfam" id="PF23414">
    <property type="entry name" value="Beta-prop_EML_2"/>
    <property type="match status" value="1"/>
</dbReference>
<keyword evidence="11" id="KW-1185">Reference proteome</keyword>
<keyword evidence="7" id="KW-0206">Cytoskeleton</keyword>
<evidence type="ECO:0000256" key="5">
    <source>
        <dbReference type="ARBA" id="ARBA00022701"/>
    </source>
</evidence>
<feature type="repeat" description="WD" evidence="8">
    <location>
        <begin position="523"/>
        <end position="564"/>
    </location>
</feature>
<evidence type="ECO:0000313" key="12">
    <source>
        <dbReference type="WBParaSite" id="maker-uti_cns_0008851-snap-gene-0.5-mRNA-1"/>
    </source>
</evidence>
<dbReference type="InterPro" id="IPR055439">
    <property type="entry name" value="Beta-prop_EML_1st"/>
</dbReference>
<feature type="domain" description="EML-like first beta-propeller" evidence="9">
    <location>
        <begin position="84"/>
        <end position="384"/>
    </location>
</feature>
<feature type="repeat" description="WD" evidence="8">
    <location>
        <begin position="635"/>
        <end position="670"/>
    </location>
</feature>
<dbReference type="FunFam" id="2.130.10.10:FF:000320">
    <property type="entry name" value="echinoderm microtubule-associated protein-like 6"/>
    <property type="match status" value="1"/>
</dbReference>
<dbReference type="Proteomes" id="UP000095280">
    <property type="component" value="Unplaced"/>
</dbReference>
<evidence type="ECO:0000256" key="3">
    <source>
        <dbReference type="ARBA" id="ARBA00022490"/>
    </source>
</evidence>
<accession>A0A1I8HZX5</accession>
<name>A0A1I8HZX5_9PLAT</name>
<evidence type="ECO:0000313" key="11">
    <source>
        <dbReference type="Proteomes" id="UP000095280"/>
    </source>
</evidence>
<evidence type="ECO:0000259" key="9">
    <source>
        <dbReference type="Pfam" id="PF23409"/>
    </source>
</evidence>
<dbReference type="InterPro" id="IPR011047">
    <property type="entry name" value="Quinoprotein_ADH-like_sf"/>
</dbReference>
<dbReference type="InterPro" id="IPR055442">
    <property type="entry name" value="Beta-prop_EML-like_2nd"/>
</dbReference>
<comment type="subcellular location">
    <subcellularLocation>
        <location evidence="1">Cytoplasm</location>
        <location evidence="1">Cytoskeleton</location>
    </subcellularLocation>
</comment>
<comment type="similarity">
    <text evidence="2">Belongs to the WD repeat EMAP family.</text>
</comment>
<dbReference type="SUPFAM" id="SSF50998">
    <property type="entry name" value="Quinoprotein alcohol dehydrogenase-like"/>
    <property type="match status" value="1"/>
</dbReference>
<dbReference type="SUPFAM" id="SSF50978">
    <property type="entry name" value="WD40 repeat-like"/>
    <property type="match status" value="1"/>
</dbReference>
<reference evidence="12" key="1">
    <citation type="submission" date="2016-11" db="UniProtKB">
        <authorList>
            <consortium name="WormBaseParasite"/>
        </authorList>
    </citation>
    <scope>IDENTIFICATION</scope>
</reference>
<proteinExistence type="inferred from homology"/>
<dbReference type="InterPro" id="IPR001680">
    <property type="entry name" value="WD40_rpt"/>
</dbReference>
<keyword evidence="5" id="KW-0493">Microtubule</keyword>
<dbReference type="InterPro" id="IPR005108">
    <property type="entry name" value="HELP"/>
</dbReference>
<dbReference type="WBParaSite" id="maker-uti_cns_0008851-snap-gene-0.5-mRNA-1">
    <property type="protein sequence ID" value="maker-uti_cns_0008851-snap-gene-0.5-mRNA-1"/>
    <property type="gene ID" value="maker-uti_cns_0008851-snap-gene-0.5"/>
</dbReference>
<organism evidence="11 12">
    <name type="scientific">Macrostomum lignano</name>
    <dbReference type="NCBI Taxonomy" id="282301"/>
    <lineage>
        <taxon>Eukaryota</taxon>
        <taxon>Metazoa</taxon>
        <taxon>Spiralia</taxon>
        <taxon>Lophotrochozoa</taxon>
        <taxon>Platyhelminthes</taxon>
        <taxon>Rhabditophora</taxon>
        <taxon>Macrostomorpha</taxon>
        <taxon>Macrostomida</taxon>
        <taxon>Macrostomidae</taxon>
        <taxon>Macrostomum</taxon>
    </lineage>
</organism>
<feature type="domain" description="EML-like second beta-propeller" evidence="10">
    <location>
        <begin position="401"/>
        <end position="667"/>
    </location>
</feature>
<keyword evidence="6" id="KW-0677">Repeat</keyword>
<dbReference type="Pfam" id="PF23409">
    <property type="entry name" value="Beta-prop_EML"/>
    <property type="match status" value="1"/>
</dbReference>
<dbReference type="GO" id="GO:0072686">
    <property type="term" value="C:mitotic spindle"/>
    <property type="evidence" value="ECO:0007669"/>
    <property type="project" value="TreeGrafter"/>
</dbReference>
<evidence type="ECO:0000256" key="2">
    <source>
        <dbReference type="ARBA" id="ARBA00006489"/>
    </source>
</evidence>
<evidence type="ECO:0000256" key="6">
    <source>
        <dbReference type="ARBA" id="ARBA00022737"/>
    </source>
</evidence>
<dbReference type="InterPro" id="IPR050630">
    <property type="entry name" value="WD_repeat_EMAP"/>
</dbReference>
<dbReference type="PROSITE" id="PS50082">
    <property type="entry name" value="WD_REPEATS_2"/>
    <property type="match status" value="2"/>
</dbReference>
<dbReference type="Pfam" id="PF03451">
    <property type="entry name" value="HELP"/>
    <property type="match status" value="1"/>
</dbReference>